<sequence>MSRVSMRLDDFAAASEAKAHRMRQILIALYNNGIFRYDGILDTYSNNHVSSLLARDHWTHWHNWVNPYGNEFYDIARGIPGSVRSDTERPAAQLNFNTDDDMFAYFNTHGWVDASPLPEPRRRSHGKGC</sequence>
<evidence type="ECO:0000313" key="1">
    <source>
        <dbReference type="EMBL" id="KAK2593054.1"/>
    </source>
</evidence>
<reference evidence="1" key="1">
    <citation type="submission" date="2023-06" db="EMBL/GenBank/DDBJ databases">
        <title>Conoideocrella luteorostrata (Hypocreales: Clavicipitaceae), a potential biocontrol fungus for elongate hemlock scale in United States Christmas tree production areas.</title>
        <authorList>
            <person name="Barrett H."/>
            <person name="Lovett B."/>
            <person name="Macias A.M."/>
            <person name="Stajich J.E."/>
            <person name="Kasson M.T."/>
        </authorList>
    </citation>
    <scope>NUCLEOTIDE SEQUENCE</scope>
    <source>
        <strain evidence="1">ARSEF 14590</strain>
    </source>
</reference>
<dbReference type="InterPro" id="IPR036388">
    <property type="entry name" value="WH-like_DNA-bd_sf"/>
</dbReference>
<evidence type="ECO:0000313" key="2">
    <source>
        <dbReference type="Proteomes" id="UP001251528"/>
    </source>
</evidence>
<dbReference type="Gene3D" id="1.10.10.10">
    <property type="entry name" value="Winged helix-like DNA-binding domain superfamily/Winged helix DNA-binding domain"/>
    <property type="match status" value="1"/>
</dbReference>
<comment type="caution">
    <text evidence="1">The sequence shown here is derived from an EMBL/GenBank/DDBJ whole genome shotgun (WGS) entry which is preliminary data.</text>
</comment>
<dbReference type="Proteomes" id="UP001251528">
    <property type="component" value="Unassembled WGS sequence"/>
</dbReference>
<organism evidence="1 2">
    <name type="scientific">Conoideocrella luteorostrata</name>
    <dbReference type="NCBI Taxonomy" id="1105319"/>
    <lineage>
        <taxon>Eukaryota</taxon>
        <taxon>Fungi</taxon>
        <taxon>Dikarya</taxon>
        <taxon>Ascomycota</taxon>
        <taxon>Pezizomycotina</taxon>
        <taxon>Sordariomycetes</taxon>
        <taxon>Hypocreomycetidae</taxon>
        <taxon>Hypocreales</taxon>
        <taxon>Clavicipitaceae</taxon>
        <taxon>Conoideocrella</taxon>
    </lineage>
</organism>
<protein>
    <submittedName>
        <fullName evidence="1">Uncharacterized protein</fullName>
    </submittedName>
</protein>
<proteinExistence type="predicted"/>
<keyword evidence="2" id="KW-1185">Reference proteome</keyword>
<dbReference type="AlphaFoldDB" id="A0AAJ0FV79"/>
<gene>
    <name evidence="1" type="ORF">QQS21_009262</name>
</gene>
<name>A0AAJ0FV79_9HYPO</name>
<dbReference type="EMBL" id="JASWJB010000231">
    <property type="protein sequence ID" value="KAK2593054.1"/>
    <property type="molecule type" value="Genomic_DNA"/>
</dbReference>
<accession>A0AAJ0FV79</accession>